<organism evidence="1 2">
    <name type="scientific">PS1 clade bacterium</name>
    <dbReference type="NCBI Taxonomy" id="2175152"/>
    <lineage>
        <taxon>Bacteria</taxon>
        <taxon>Pseudomonadati</taxon>
        <taxon>Pseudomonadota</taxon>
        <taxon>Alphaproteobacteria</taxon>
        <taxon>PS1 clade</taxon>
    </lineage>
</organism>
<comment type="caution">
    <text evidence="1">The sequence shown here is derived from an EMBL/GenBank/DDBJ whole genome shotgun (WGS) entry which is preliminary data.</text>
</comment>
<gene>
    <name evidence="1" type="ORF">DBW71_01690</name>
</gene>
<evidence type="ECO:0000313" key="1">
    <source>
        <dbReference type="EMBL" id="RCL74138.1"/>
    </source>
</evidence>
<reference evidence="1 2" key="1">
    <citation type="journal article" date="2018" name="Microbiome">
        <title>Fine metagenomic profile of the Mediterranean stratified and mixed water columns revealed by assembly and recruitment.</title>
        <authorList>
            <person name="Haro-Moreno J.M."/>
            <person name="Lopez-Perez M."/>
            <person name="De La Torre J.R."/>
            <person name="Picazo A."/>
            <person name="Camacho A."/>
            <person name="Rodriguez-Valera F."/>
        </authorList>
    </citation>
    <scope>NUCLEOTIDE SEQUENCE [LARGE SCALE GENOMIC DNA]</scope>
    <source>
        <strain evidence="1">MED-G57</strain>
    </source>
</reference>
<proteinExistence type="predicted"/>
<accession>A0A368DQL1</accession>
<protein>
    <submittedName>
        <fullName evidence="1">DUF721 domain-containing protein</fullName>
    </submittedName>
</protein>
<dbReference type="Pfam" id="PF05258">
    <property type="entry name" value="DciA"/>
    <property type="match status" value="1"/>
</dbReference>
<dbReference type="Proteomes" id="UP000253570">
    <property type="component" value="Unassembled WGS sequence"/>
</dbReference>
<evidence type="ECO:0000313" key="2">
    <source>
        <dbReference type="Proteomes" id="UP000253570"/>
    </source>
</evidence>
<name>A0A368DQL1_9PROT</name>
<dbReference type="InterPro" id="IPR007922">
    <property type="entry name" value="DciA-like"/>
</dbReference>
<dbReference type="AlphaFoldDB" id="A0A368DQL1"/>
<dbReference type="EMBL" id="QOQD01000003">
    <property type="protein sequence ID" value="RCL74138.1"/>
    <property type="molecule type" value="Genomic_DNA"/>
</dbReference>
<sequence length="175" mass="20282">MSKQDNIYNILLKKHSKLHISNIIEPIIKPFQDKFGKDLSELSIFWGSIVGEDYAKITRPLRISTEYKLVNGGKKLIRKLHIEVSGSNALEIKYNQNLIIKNINQIYGVNFISELLLKQNYKTIRQHKNCDNIEKKRDVKQKINQDKNIGIKNNHLKFALLKLGKQIEEGKSNAK</sequence>